<feature type="region of interest" description="Disordered" evidence="17">
    <location>
        <begin position="311"/>
        <end position="360"/>
    </location>
</feature>
<evidence type="ECO:0000256" key="6">
    <source>
        <dbReference type="ARBA" id="ARBA00022692"/>
    </source>
</evidence>
<keyword evidence="6 16" id="KW-0812">Transmembrane</keyword>
<evidence type="ECO:0000256" key="2">
    <source>
        <dbReference type="ARBA" id="ARBA00004651"/>
    </source>
</evidence>
<feature type="region of interest" description="Disordered" evidence="17">
    <location>
        <begin position="1260"/>
        <end position="1291"/>
    </location>
</feature>
<evidence type="ECO:0000256" key="12">
    <source>
        <dbReference type="ARBA" id="ARBA00023170"/>
    </source>
</evidence>
<feature type="compositionally biased region" description="Polar residues" evidence="17">
    <location>
        <begin position="796"/>
        <end position="813"/>
    </location>
</feature>
<evidence type="ECO:0000256" key="11">
    <source>
        <dbReference type="ARBA" id="ARBA00023157"/>
    </source>
</evidence>
<reference evidence="20 21" key="1">
    <citation type="submission" date="2023-11" db="EMBL/GenBank/DDBJ databases">
        <title>Halocaridina rubra genome assembly.</title>
        <authorList>
            <person name="Smith C."/>
        </authorList>
    </citation>
    <scope>NUCLEOTIDE SEQUENCE [LARGE SCALE GENOMIC DNA]</scope>
    <source>
        <strain evidence="20">EP-1</strain>
        <tissue evidence="20">Whole</tissue>
    </source>
</reference>
<evidence type="ECO:0000256" key="4">
    <source>
        <dbReference type="ARBA" id="ARBA00022473"/>
    </source>
</evidence>
<dbReference type="PANTHER" id="PTHR22752">
    <property type="entry name" value="G PROTEIN-COUPLED RECEPTOR"/>
    <property type="match status" value="1"/>
</dbReference>
<evidence type="ECO:0000256" key="13">
    <source>
        <dbReference type="ARBA" id="ARBA00023180"/>
    </source>
</evidence>
<evidence type="ECO:0000259" key="19">
    <source>
        <dbReference type="PROSITE" id="PS50262"/>
    </source>
</evidence>
<evidence type="ECO:0000256" key="15">
    <source>
        <dbReference type="ARBA" id="ARBA00023273"/>
    </source>
</evidence>
<keyword evidence="11" id="KW-1015">Disulfide bond</keyword>
<keyword evidence="21" id="KW-1185">Reference proteome</keyword>
<evidence type="ECO:0000256" key="5">
    <source>
        <dbReference type="ARBA" id="ARBA00022475"/>
    </source>
</evidence>
<feature type="domain" description="G-protein coupled receptors family 1 profile" evidence="19">
    <location>
        <begin position="592"/>
        <end position="982"/>
    </location>
</feature>
<evidence type="ECO:0000256" key="9">
    <source>
        <dbReference type="ARBA" id="ARBA00023069"/>
    </source>
</evidence>
<keyword evidence="10 18" id="KW-0472">Membrane</keyword>
<keyword evidence="15" id="KW-0966">Cell projection</keyword>
<feature type="region of interest" description="Disordered" evidence="17">
    <location>
        <begin position="793"/>
        <end position="820"/>
    </location>
</feature>
<comment type="subcellular location">
    <subcellularLocation>
        <location evidence="2">Cell membrane</location>
        <topology evidence="2">Multi-pass membrane protein</topology>
    </subcellularLocation>
    <subcellularLocation>
        <location evidence="1">Cell projection</location>
        <location evidence="1">Cilium membrane</location>
    </subcellularLocation>
</comment>
<feature type="compositionally biased region" description="Basic residues" evidence="17">
    <location>
        <begin position="335"/>
        <end position="351"/>
    </location>
</feature>
<dbReference type="Proteomes" id="UP001381693">
    <property type="component" value="Unassembled WGS sequence"/>
</dbReference>
<keyword evidence="14 16" id="KW-0807">Transducer</keyword>
<dbReference type="SUPFAM" id="SSF81321">
    <property type="entry name" value="Family A G protein-coupled receptor-like"/>
    <property type="match status" value="1"/>
</dbReference>
<dbReference type="GO" id="GO:0004930">
    <property type="term" value="F:G protein-coupled receptor activity"/>
    <property type="evidence" value="ECO:0007669"/>
    <property type="project" value="UniProtKB-KW"/>
</dbReference>
<sequence length="1373" mass="152548">MVTSLLMTSASPVNHQSTMTRLDSDSENPSIEICNSSSSLLCNSDLPPALSHHEINASLSKYNRINSTSHLLINEQVSNHFQEVSTSDIPSKSYSSGTFSSSLFEDYDSTSSLPEYSTTQTPLMEDLVTSSVGVSVSTPENISFLELSQQWDGSQAYHSGTDALQSQKEYLISYPTRELKEPNRDDLELTTLKRNFVTDEIVIQDSHRKMIAPMDQHRTKDSIKDYINKDEKGTTTSMQSQDTKIFNSRHSKTRGQDETVSSRFRSESVNIADQEHLTESSTAPEGTSQDRNRILGKVDKMQVESLLREEGVVLNSEKTGHETVDGHSARSKLHDSHHRHRNSQDRHRRSHDHSSTVHITSSFKNVHTVHKGNQRKIRDSEVNDIKHIGIKDPGMHHEHAVLDDDVSKHKFKFEPRDHKHDIDKDHKKHEPQIHMKQPQEKGDHVILVRGVQEIEEEEEKHLLLLVVDRENSVPKHKQIKFHVHQHLNTFPPVSEEIPKVVKIKENVDQDTFSEISSNYQKDENLSLNGEPYLEELPLPQEQVMNNLDIETHQELREIKTEELEEEEGYLKEQQMEKVQQIYGGVEWESDRWEGGKILCQGAAFFTNLISAASALTVAVIAIDRYLAIVRPLVYGAMVTSGRCLLMLAWCWGQALLTALPPLLGWARYERRDPYGRCGIAWGNSPSYTAVWTISVFLIPFSIMVVCYYHILQVARNKCKKIRVGKMSETSPAVTPITSSTCLDGFPFPLSVEHLTSPPKGSKSPSPLAAGHIAGKISPLTNISSPHIGVGCHFSSRKNSSPPRSGLDSPSSVGNGLDPPMVRNASINGGLDSYLDKGVPCRSHSISGILRVTDTTNTSDSTNKPKRKLADFGRSRSLCQVPQQPPRPCLRRVQSTFSVRHTLKKLSLGTRRPSWNSEGNPSKGFWTVLVVMGAHILTWGPYTVMAVAEAILGRERLLLLPHWVTVTCTLLLFTASVFYPVVYGLYNRNIRKELLACLCPAWSRRRGSHIRRPSTVPSYSGSVLDFNALRQRGVLDKPEVCLNPSNGISGTIATISSTVGSLACPSPLLILAGGDDSIPARGYNFNHRKPSQDSGTVMVGGEDQDSDSEAIAPTPRQYTTRRVSAPSVLSTVREDPHTTAVCIEDVRHQVSRHHSMNSGPSSSQHRRLPIVPFSLQLLQSSPAAATSLRRSLSLDKIHSDDKDLALDSKITYRSLRKKRMSPLIRETQFSTPPASDRIQRRRGSIAVVKVVSIPEDSGLPEYNEVTDSGRGSVDSGNISRSRVGTGRGSMDSGDVAKTYSVRCRGSVDSTDLMRIQGLSRRGSVDSTELALAKSINKRHSGESVDLGKIPTTRQVSIDEGIGGDCLPEESANWE</sequence>
<dbReference type="GO" id="GO:0060170">
    <property type="term" value="C:ciliary membrane"/>
    <property type="evidence" value="ECO:0007669"/>
    <property type="project" value="UniProtKB-SubCell"/>
</dbReference>
<evidence type="ECO:0000313" key="20">
    <source>
        <dbReference type="EMBL" id="KAK7067750.1"/>
    </source>
</evidence>
<keyword evidence="13" id="KW-0325">Glycoprotein</keyword>
<dbReference type="PANTHER" id="PTHR22752:SF10">
    <property type="entry name" value="G-PROTEIN COUPLED RECEPTOR 161"/>
    <property type="match status" value="1"/>
</dbReference>
<evidence type="ECO:0000256" key="8">
    <source>
        <dbReference type="ARBA" id="ARBA00023040"/>
    </source>
</evidence>
<feature type="compositionally biased region" description="Polar residues" evidence="17">
    <location>
        <begin position="258"/>
        <end position="271"/>
    </location>
</feature>
<gene>
    <name evidence="20" type="ORF">SK128_006436</name>
</gene>
<dbReference type="Pfam" id="PF00001">
    <property type="entry name" value="7tm_1"/>
    <property type="match status" value="1"/>
</dbReference>
<keyword evidence="9" id="KW-0969">Cilium</keyword>
<feature type="transmembrane region" description="Helical" evidence="18">
    <location>
        <begin position="643"/>
        <end position="668"/>
    </location>
</feature>
<feature type="transmembrane region" description="Helical" evidence="18">
    <location>
        <begin position="923"/>
        <end position="941"/>
    </location>
</feature>
<keyword evidence="12 16" id="KW-0675">Receptor</keyword>
<feature type="compositionally biased region" description="Polar residues" evidence="17">
    <location>
        <begin position="234"/>
        <end position="246"/>
    </location>
</feature>
<feature type="transmembrane region" description="Helical" evidence="18">
    <location>
        <begin position="601"/>
        <end position="622"/>
    </location>
</feature>
<organism evidence="20 21">
    <name type="scientific">Halocaridina rubra</name>
    <name type="common">Hawaiian red shrimp</name>
    <dbReference type="NCBI Taxonomy" id="373956"/>
    <lineage>
        <taxon>Eukaryota</taxon>
        <taxon>Metazoa</taxon>
        <taxon>Ecdysozoa</taxon>
        <taxon>Arthropoda</taxon>
        <taxon>Crustacea</taxon>
        <taxon>Multicrustacea</taxon>
        <taxon>Malacostraca</taxon>
        <taxon>Eumalacostraca</taxon>
        <taxon>Eucarida</taxon>
        <taxon>Decapoda</taxon>
        <taxon>Pleocyemata</taxon>
        <taxon>Caridea</taxon>
        <taxon>Atyoidea</taxon>
        <taxon>Atyidae</taxon>
        <taxon>Halocaridina</taxon>
    </lineage>
</organism>
<proteinExistence type="inferred from homology"/>
<evidence type="ECO:0000256" key="7">
    <source>
        <dbReference type="ARBA" id="ARBA00022989"/>
    </source>
</evidence>
<name>A0AAN9A0H3_HALRR</name>
<dbReference type="InterPro" id="IPR000276">
    <property type="entry name" value="GPCR_Rhodpsn"/>
</dbReference>
<feature type="transmembrane region" description="Helical" evidence="18">
    <location>
        <begin position="961"/>
        <end position="985"/>
    </location>
</feature>
<evidence type="ECO:0000256" key="16">
    <source>
        <dbReference type="RuleBase" id="RU000688"/>
    </source>
</evidence>
<dbReference type="Gene3D" id="1.20.1070.10">
    <property type="entry name" value="Rhodopsin 7-helix transmembrane proteins"/>
    <property type="match status" value="2"/>
</dbReference>
<keyword evidence="4" id="KW-0217">Developmental protein</keyword>
<dbReference type="CDD" id="cd00637">
    <property type="entry name" value="7tm_classA_rhodopsin-like"/>
    <property type="match status" value="1"/>
</dbReference>
<dbReference type="PROSITE" id="PS50262">
    <property type="entry name" value="G_PROTEIN_RECEP_F1_2"/>
    <property type="match status" value="1"/>
</dbReference>
<evidence type="ECO:0000256" key="3">
    <source>
        <dbReference type="ARBA" id="ARBA00010663"/>
    </source>
</evidence>
<dbReference type="EMBL" id="JAXCGZ010017762">
    <property type="protein sequence ID" value="KAK7067750.1"/>
    <property type="molecule type" value="Genomic_DNA"/>
</dbReference>
<evidence type="ECO:0000256" key="14">
    <source>
        <dbReference type="ARBA" id="ARBA00023224"/>
    </source>
</evidence>
<feature type="region of interest" description="Disordered" evidence="17">
    <location>
        <begin position="230"/>
        <end position="295"/>
    </location>
</feature>
<evidence type="ECO:0000256" key="17">
    <source>
        <dbReference type="SAM" id="MobiDB-lite"/>
    </source>
</evidence>
<comment type="similarity">
    <text evidence="3 16">Belongs to the G-protein coupled receptor 1 family.</text>
</comment>
<feature type="transmembrane region" description="Helical" evidence="18">
    <location>
        <begin position="688"/>
        <end position="710"/>
    </location>
</feature>
<dbReference type="PROSITE" id="PS00237">
    <property type="entry name" value="G_PROTEIN_RECEP_F1_1"/>
    <property type="match status" value="1"/>
</dbReference>
<feature type="compositionally biased region" description="Polar residues" evidence="17">
    <location>
        <begin position="1115"/>
        <end position="1129"/>
    </location>
</feature>
<comment type="caution">
    <text evidence="20">The sequence shown here is derived from an EMBL/GenBank/DDBJ whole genome shotgun (WGS) entry which is preliminary data.</text>
</comment>
<feature type="compositionally biased region" description="Polar residues" evidence="17">
    <location>
        <begin position="1"/>
        <end position="21"/>
    </location>
</feature>
<dbReference type="PRINTS" id="PR00237">
    <property type="entry name" value="GPCRRHODOPSN"/>
</dbReference>
<accession>A0AAN9A0H3</accession>
<evidence type="ECO:0000313" key="21">
    <source>
        <dbReference type="Proteomes" id="UP001381693"/>
    </source>
</evidence>
<feature type="region of interest" description="Disordered" evidence="17">
    <location>
        <begin position="1086"/>
        <end position="1130"/>
    </location>
</feature>
<feature type="region of interest" description="Disordered" evidence="17">
    <location>
        <begin position="1"/>
        <end position="29"/>
    </location>
</feature>
<evidence type="ECO:0000256" key="18">
    <source>
        <dbReference type="SAM" id="Phobius"/>
    </source>
</evidence>
<keyword evidence="7 18" id="KW-1133">Transmembrane helix</keyword>
<evidence type="ECO:0000256" key="10">
    <source>
        <dbReference type="ARBA" id="ARBA00023136"/>
    </source>
</evidence>
<evidence type="ECO:0000256" key="1">
    <source>
        <dbReference type="ARBA" id="ARBA00004309"/>
    </source>
</evidence>
<protein>
    <recommendedName>
        <fullName evidence="19">G-protein coupled receptors family 1 profile domain-containing protein</fullName>
    </recommendedName>
</protein>
<keyword evidence="8 16" id="KW-0297">G-protein coupled receptor</keyword>
<feature type="compositionally biased region" description="Basic and acidic residues" evidence="17">
    <location>
        <begin position="318"/>
        <end position="334"/>
    </location>
</feature>
<dbReference type="InterPro" id="IPR017452">
    <property type="entry name" value="GPCR_Rhodpsn_7TM"/>
</dbReference>
<keyword evidence="5" id="KW-1003">Cell membrane</keyword>